<comment type="similarity">
    <text evidence="1">Belongs to the PstS family.</text>
</comment>
<feature type="compositionally biased region" description="Gly residues" evidence="2">
    <location>
        <begin position="470"/>
        <end position="591"/>
    </location>
</feature>
<dbReference type="AlphaFoldDB" id="A0A7W7R301"/>
<dbReference type="Gene3D" id="3.40.190.10">
    <property type="entry name" value="Periplasmic binding protein-like II"/>
    <property type="match status" value="2"/>
</dbReference>
<reference evidence="4 5" key="1">
    <citation type="submission" date="2020-08" db="EMBL/GenBank/DDBJ databases">
        <title>Sequencing the genomes of 1000 actinobacteria strains.</title>
        <authorList>
            <person name="Klenk H.-P."/>
        </authorList>
    </citation>
    <scope>NUCLEOTIDE SEQUENCE [LARGE SCALE GENOMIC DNA]</scope>
    <source>
        <strain evidence="4 5">DSM 41654</strain>
    </source>
</reference>
<organism evidence="4 5">
    <name type="scientific">Kitasatospora kifunensis</name>
    <name type="common">Streptomyces kifunensis</name>
    <dbReference type="NCBI Taxonomy" id="58351"/>
    <lineage>
        <taxon>Bacteria</taxon>
        <taxon>Bacillati</taxon>
        <taxon>Actinomycetota</taxon>
        <taxon>Actinomycetes</taxon>
        <taxon>Kitasatosporales</taxon>
        <taxon>Streptomycetaceae</taxon>
        <taxon>Kitasatospora</taxon>
    </lineage>
</organism>
<comment type="caution">
    <text evidence="4">The sequence shown here is derived from an EMBL/GenBank/DDBJ whole genome shotgun (WGS) entry which is preliminary data.</text>
</comment>
<evidence type="ECO:0000313" key="4">
    <source>
        <dbReference type="EMBL" id="MBB4924335.1"/>
    </source>
</evidence>
<evidence type="ECO:0000259" key="3">
    <source>
        <dbReference type="Pfam" id="PF12849"/>
    </source>
</evidence>
<proteinExistence type="inferred from homology"/>
<feature type="domain" description="PBP" evidence="3">
    <location>
        <begin position="41"/>
        <end position="380"/>
    </location>
</feature>
<dbReference type="PANTHER" id="PTHR42996">
    <property type="entry name" value="PHOSPHATE-BINDING PROTEIN PSTS"/>
    <property type="match status" value="1"/>
</dbReference>
<dbReference type="InterPro" id="IPR050962">
    <property type="entry name" value="Phosphate-bind_PstS"/>
</dbReference>
<feature type="compositionally biased region" description="Polar residues" evidence="2">
    <location>
        <begin position="107"/>
        <end position="116"/>
    </location>
</feature>
<gene>
    <name evidence="4" type="ORF">FHR34_003328</name>
</gene>
<feature type="region of interest" description="Disordered" evidence="2">
    <location>
        <begin position="94"/>
        <end position="124"/>
    </location>
</feature>
<dbReference type="Proteomes" id="UP000540506">
    <property type="component" value="Unassembled WGS sequence"/>
</dbReference>
<name>A0A7W7R301_KITKI</name>
<accession>A0A7W7R301</accession>
<feature type="region of interest" description="Disordered" evidence="2">
    <location>
        <begin position="448"/>
        <end position="609"/>
    </location>
</feature>
<dbReference type="EMBL" id="JACHJV010000001">
    <property type="protein sequence ID" value="MBB4924335.1"/>
    <property type="molecule type" value="Genomic_DNA"/>
</dbReference>
<dbReference type="PANTHER" id="PTHR42996:SF1">
    <property type="entry name" value="PHOSPHATE-BINDING PROTEIN PSTS"/>
    <property type="match status" value="1"/>
</dbReference>
<protein>
    <submittedName>
        <fullName evidence="4">ABC-type phosphate transport system substrate-binding protein</fullName>
    </submittedName>
</protein>
<dbReference type="RefSeq" id="WP_184936297.1">
    <property type="nucleotide sequence ID" value="NZ_JACHJV010000001.1"/>
</dbReference>
<dbReference type="SUPFAM" id="SSF53850">
    <property type="entry name" value="Periplasmic binding protein-like II"/>
    <property type="match status" value="1"/>
</dbReference>
<evidence type="ECO:0000256" key="2">
    <source>
        <dbReference type="SAM" id="MobiDB-lite"/>
    </source>
</evidence>
<evidence type="ECO:0000256" key="1">
    <source>
        <dbReference type="ARBA" id="ARBA00008725"/>
    </source>
</evidence>
<dbReference type="InterPro" id="IPR024370">
    <property type="entry name" value="PBP_domain"/>
</dbReference>
<dbReference type="Pfam" id="PF12849">
    <property type="entry name" value="PBP_like_2"/>
    <property type="match status" value="1"/>
</dbReference>
<sequence>MPWATAHRPARAPGARRGAGRTLALLLSFSLTVLALLLGGSGTAFASTTLNADGSSWAGPAIEKWRTDVADQGINLNFNPNGSAAGRQQWENGQDDFTASDVPFRTASDNGASQDQHGAGIGNAENPTYNYSYVPITAGGTAFMYNLSIGGKQITDLRLSPQNIVDIFTGKVTWWDDQSITASYGKTLPHLQITPVIRSDGSGATAQFSRWMEHTHQGQWDQYCRRVNQVSCGDYTEFFPPSGRMIAQNGSDQVAHYIEQPADTGAIGYDEYAFALTSGWPVVKVLNPAGYYTLPTASNVAVALTAAKIRGVDDNTPPTDPNFLQQDLDGVYTNPDKRSYPISSYSYVIVPRDGSGLPQVPRFTPAKGAALSQYLDYVLCAGQATGKSGIDSIGYSPIPRGLVRGGLLQVTHIPGYNGNVDPNTLNNCANPTFDSSGQLTILTNAPMPNQCDYQGEPLTCNRSNPTGTPTGSGSGGVSGGSGGGTGGGSGAGGGASGGGGGSGGTGGAGGGATGGGTGKTGSGTGGSKGGGGTGGSGGSGGSGGTGGSANGTTSGGGSGTGGAGGAGGSGGGGGAAGGGTGDGSGSGGGGTTIDPQTGEVVAAGGGGGGASDVAASVVNVGGAPQNWALSTITAVELLAVVAVPPFLGGWLRRRRQSDAGSAGGPR</sequence>
<keyword evidence="5" id="KW-1185">Reference proteome</keyword>
<evidence type="ECO:0000313" key="5">
    <source>
        <dbReference type="Proteomes" id="UP000540506"/>
    </source>
</evidence>